<evidence type="ECO:0000256" key="2">
    <source>
        <dbReference type="ARBA" id="ARBA00022737"/>
    </source>
</evidence>
<dbReference type="PANTHER" id="PTHR10971">
    <property type="entry name" value="MRNA EXPORT FACTOR AND BUB3"/>
    <property type="match status" value="1"/>
</dbReference>
<dbReference type="OrthoDB" id="10262475at2759"/>
<keyword evidence="2" id="KW-0677">Repeat</keyword>
<feature type="repeat" description="WD" evidence="3">
    <location>
        <begin position="93"/>
        <end position="134"/>
    </location>
</feature>
<evidence type="ECO:0000256" key="1">
    <source>
        <dbReference type="ARBA" id="ARBA00022574"/>
    </source>
</evidence>
<dbReference type="Proteomes" id="UP000244803">
    <property type="component" value="Chromosome 2"/>
</dbReference>
<dbReference type="PROSITE" id="PS50082">
    <property type="entry name" value="WD_REPEATS_2"/>
    <property type="match status" value="1"/>
</dbReference>
<name>A0A976M8Q2_THEOR</name>
<dbReference type="SUPFAM" id="SSF50978">
    <property type="entry name" value="WD40 repeat-like"/>
    <property type="match status" value="1"/>
</dbReference>
<dbReference type="InterPro" id="IPR001680">
    <property type="entry name" value="WD40_rpt"/>
</dbReference>
<organism evidence="4 5">
    <name type="scientific">Theileria orientalis</name>
    <dbReference type="NCBI Taxonomy" id="68886"/>
    <lineage>
        <taxon>Eukaryota</taxon>
        <taxon>Sar</taxon>
        <taxon>Alveolata</taxon>
        <taxon>Apicomplexa</taxon>
        <taxon>Aconoidasida</taxon>
        <taxon>Piroplasmida</taxon>
        <taxon>Theileriidae</taxon>
        <taxon>Theileria</taxon>
    </lineage>
</organism>
<dbReference type="InterPro" id="IPR036322">
    <property type="entry name" value="WD40_repeat_dom_sf"/>
</dbReference>
<dbReference type="SMART" id="SM00320">
    <property type="entry name" value="WD40"/>
    <property type="match status" value="4"/>
</dbReference>
<evidence type="ECO:0000313" key="4">
    <source>
        <dbReference type="EMBL" id="UKJ90576.1"/>
    </source>
</evidence>
<accession>A0A976M8Q2</accession>
<reference evidence="4" key="1">
    <citation type="submission" date="2022-07" db="EMBL/GenBank/DDBJ databases">
        <title>Evaluation of T. orientalis genome assembly methods using nanopore sequencing and analysis of variation between genomes.</title>
        <authorList>
            <person name="Yam J."/>
            <person name="Micallef M.L."/>
            <person name="Liu M."/>
            <person name="Djordjevic S.P."/>
            <person name="Bogema D.R."/>
            <person name="Jenkins C."/>
        </authorList>
    </citation>
    <scope>NUCLEOTIDE SEQUENCE</scope>
    <source>
        <strain evidence="4">Fish Creek</strain>
    </source>
</reference>
<dbReference type="AlphaFoldDB" id="A0A976M8Q2"/>
<proteinExistence type="predicted"/>
<gene>
    <name evidence="4" type="ORF">MACJ_001510</name>
</gene>
<protein>
    <submittedName>
        <fullName evidence="4">Mitotic checkpoint protein</fullName>
    </submittedName>
</protein>
<dbReference type="Pfam" id="PF00400">
    <property type="entry name" value="WD40"/>
    <property type="match status" value="2"/>
</dbReference>
<sequence>MDSIETLDSPPRDVITKVLFGNKTNLLAVAAWDQTVKFYDPTLHRKKQFLHNLELESPVMDFVFFEDDRKMALGCLDNRVSILDVETKNLFTVGRHNGPVRCIRYHEPTNTLITGGWDKRVKVFDMRSSNLKPVVDVEIFGKTYCMDLVKDNLVVGDSMKRVYVYDLSNGFSGFSNPKTKDGILKFQYRCLKCFPDATGYVLSSIEGRVAWEYFPKYATSESQQYAFKCHRNKTGDSDVAFPVNCIDFHPNFGTFVTGGADGLICGWDGLARKRLWKSSKFKGTVASVSFNHLGNRLAIGISDVFQLNPHQAQSPSLHVKNLKEEFKPRSKGT</sequence>
<keyword evidence="1 3" id="KW-0853">WD repeat</keyword>
<evidence type="ECO:0000256" key="3">
    <source>
        <dbReference type="PROSITE-ProRule" id="PRU00221"/>
    </source>
</evidence>
<dbReference type="InterPro" id="IPR015943">
    <property type="entry name" value="WD40/YVTN_repeat-like_dom_sf"/>
</dbReference>
<evidence type="ECO:0000313" key="5">
    <source>
        <dbReference type="Proteomes" id="UP000244803"/>
    </source>
</evidence>
<dbReference type="Gene3D" id="2.130.10.10">
    <property type="entry name" value="YVTN repeat-like/Quinoprotein amine dehydrogenase"/>
    <property type="match status" value="1"/>
</dbReference>
<dbReference type="EMBL" id="CP056068">
    <property type="protein sequence ID" value="UKJ90576.1"/>
    <property type="molecule type" value="Genomic_DNA"/>
</dbReference>